<dbReference type="EMBL" id="CP020370">
    <property type="protein sequence ID" value="AUB83101.1"/>
    <property type="molecule type" value="Genomic_DNA"/>
</dbReference>
<protein>
    <recommendedName>
        <fullName evidence="2">DUF4124 domain-containing protein</fullName>
    </recommendedName>
</protein>
<dbReference type="KEGG" id="tsy:THSYN_20570"/>
<keyword evidence="1" id="KW-1133">Transmembrane helix</keyword>
<dbReference type="AlphaFoldDB" id="A0A2K8UDD9"/>
<feature type="transmembrane region" description="Helical" evidence="1">
    <location>
        <begin position="29"/>
        <end position="49"/>
    </location>
</feature>
<evidence type="ECO:0000256" key="1">
    <source>
        <dbReference type="SAM" id="Phobius"/>
    </source>
</evidence>
<proteinExistence type="predicted"/>
<dbReference type="InterPro" id="IPR025392">
    <property type="entry name" value="DUF4124"/>
</dbReference>
<dbReference type="Pfam" id="PF13511">
    <property type="entry name" value="DUF4124"/>
    <property type="match status" value="1"/>
</dbReference>
<evidence type="ECO:0000313" key="3">
    <source>
        <dbReference type="EMBL" id="AUB83101.1"/>
    </source>
</evidence>
<keyword evidence="1" id="KW-0812">Transmembrane</keyword>
<evidence type="ECO:0000259" key="2">
    <source>
        <dbReference type="Pfam" id="PF13511"/>
    </source>
</evidence>
<evidence type="ECO:0000313" key="4">
    <source>
        <dbReference type="Proteomes" id="UP000232638"/>
    </source>
</evidence>
<accession>A0A2K8UDD9</accession>
<organism evidence="3 4">
    <name type="scientific">Candidatus Thiodictyon syntrophicum</name>
    <dbReference type="NCBI Taxonomy" id="1166950"/>
    <lineage>
        <taxon>Bacteria</taxon>
        <taxon>Pseudomonadati</taxon>
        <taxon>Pseudomonadota</taxon>
        <taxon>Gammaproteobacteria</taxon>
        <taxon>Chromatiales</taxon>
        <taxon>Chromatiaceae</taxon>
        <taxon>Thiodictyon</taxon>
    </lineage>
</organism>
<gene>
    <name evidence="3" type="ORF">THSYN_20570</name>
</gene>
<dbReference type="Proteomes" id="UP000232638">
    <property type="component" value="Chromosome"/>
</dbReference>
<sequence>MCLPLDAKAPTQLLVCALRPSITRRVPRLSVRLLAVAGISLWCVLFSAVGGSNAAKMFRWVDENGVVHYTDQIPPNQVDKGHAELTNQGLRVEVVPPAQTIEEIQRERELERLRAQQERLVDQQKAADRVLLRTFRSVDDLLMARDGKLAAIDVVIQVARGNIRRQQEWLRNLRTEAADMERAGKSVPQHVTEGIGKSERYIRESYATIVDREQQKEGVRADFDRDLKRFRQLKDIPEDKAERPKEPSRLALRNLVTCESSAQCDQYWALAVAYAKAHATTAIQTLGANILITAPPETRDDLSLTLSRIQEKDGAAASIFLDLQCKNPASNDTGCGDERALKVLSAFHDAVTAPPAPPPVPAGPVGPPK</sequence>
<feature type="domain" description="DUF4124" evidence="2">
    <location>
        <begin position="46"/>
        <end position="80"/>
    </location>
</feature>
<keyword evidence="1" id="KW-0472">Membrane</keyword>
<keyword evidence="4" id="KW-1185">Reference proteome</keyword>
<reference evidence="3 4" key="1">
    <citation type="submission" date="2017-03" db="EMBL/GenBank/DDBJ databases">
        <title>Complete genome sequence of Candidatus 'Thiodictyon syntrophicum' sp. nov. strain Cad16T, a photolithoautotroph purple sulfur bacterium isolated from an alpine meromictic lake.</title>
        <authorList>
            <person name="Luedin S.M."/>
            <person name="Pothier J.F."/>
            <person name="Danza F."/>
            <person name="Storelli N."/>
            <person name="Wittwer M."/>
            <person name="Tonolla M."/>
        </authorList>
    </citation>
    <scope>NUCLEOTIDE SEQUENCE [LARGE SCALE GENOMIC DNA]</scope>
    <source>
        <strain evidence="3 4">Cad16T</strain>
    </source>
</reference>
<name>A0A2K8UDD9_9GAMM</name>